<comment type="caution">
    <text evidence="1">The sequence shown here is derived from an EMBL/GenBank/DDBJ whole genome shotgun (WGS) entry which is preliminary data.</text>
</comment>
<accession>A0AA43MBZ5</accession>
<organism evidence="1 2">
    <name type="scientific">Polynucleobacter sphagniphilus</name>
    <dbReference type="NCBI Taxonomy" id="1743169"/>
    <lineage>
        <taxon>Bacteria</taxon>
        <taxon>Pseudomonadati</taxon>
        <taxon>Pseudomonadota</taxon>
        <taxon>Betaproteobacteria</taxon>
        <taxon>Burkholderiales</taxon>
        <taxon>Burkholderiaceae</taxon>
        <taxon>Polynucleobacter</taxon>
    </lineage>
</organism>
<evidence type="ECO:0000313" key="2">
    <source>
        <dbReference type="Proteomes" id="UP001161160"/>
    </source>
</evidence>
<name>A0AA43MBZ5_9BURK</name>
<reference evidence="1" key="1">
    <citation type="submission" date="2023-04" db="EMBL/GenBank/DDBJ databases">
        <title>Genome Encyclopedia of Bacteria and Archaea VI: Functional Genomics of Type Strains.</title>
        <authorList>
            <person name="Whitman W."/>
        </authorList>
    </citation>
    <scope>NUCLEOTIDE SEQUENCE</scope>
    <source>
        <strain evidence="1">Enz.4-51</strain>
    </source>
</reference>
<dbReference type="EMBL" id="JARXYA010000024">
    <property type="protein sequence ID" value="MDH6504963.1"/>
    <property type="molecule type" value="Genomic_DNA"/>
</dbReference>
<evidence type="ECO:0000313" key="1">
    <source>
        <dbReference type="EMBL" id="MDH6504963.1"/>
    </source>
</evidence>
<sequence length="119" mass="13297">MSEEKINKLENLVIDMAIESWRFSRLFVRVASKLDAGDTTKYVNQLRYFQKKIGDSLDEVGLKVVNLEGQVFDAGMAASAINIEDFEASDVLVVEQMIEPVIMGGEGLRRSGVVMVRKV</sequence>
<gene>
    <name evidence="1" type="ORF">M2127_002293</name>
</gene>
<protein>
    <submittedName>
        <fullName evidence="1">Uncharacterized protein</fullName>
    </submittedName>
</protein>
<dbReference type="RefSeq" id="WP_280757128.1">
    <property type="nucleotide sequence ID" value="NZ_JARXXW010000011.1"/>
</dbReference>
<proteinExistence type="predicted"/>
<keyword evidence="2" id="KW-1185">Reference proteome</keyword>
<dbReference type="AlphaFoldDB" id="A0AA43MBZ5"/>
<dbReference type="Proteomes" id="UP001161160">
    <property type="component" value="Unassembled WGS sequence"/>
</dbReference>